<dbReference type="PANTHER" id="PTHR44688">
    <property type="entry name" value="DNA-BINDING TRANSCRIPTIONAL ACTIVATOR DEVR_DOSR"/>
    <property type="match status" value="1"/>
</dbReference>
<dbReference type="AlphaFoldDB" id="A0A369LNL2"/>
<comment type="caution">
    <text evidence="6">The sequence shown here is derived from an EMBL/GenBank/DDBJ whole genome shotgun (WGS) entry which is preliminary data.</text>
</comment>
<dbReference type="InterPro" id="IPR036388">
    <property type="entry name" value="WH-like_DNA-bd_sf"/>
</dbReference>
<proteinExistence type="predicted"/>
<feature type="transmembrane region" description="Helical" evidence="4">
    <location>
        <begin position="346"/>
        <end position="365"/>
    </location>
</feature>
<feature type="transmembrane region" description="Helical" evidence="4">
    <location>
        <begin position="83"/>
        <end position="106"/>
    </location>
</feature>
<evidence type="ECO:0000256" key="4">
    <source>
        <dbReference type="SAM" id="Phobius"/>
    </source>
</evidence>
<dbReference type="SUPFAM" id="SSF46894">
    <property type="entry name" value="C-terminal effector domain of the bipartite response regulators"/>
    <property type="match status" value="1"/>
</dbReference>
<organism evidence="6 7">
    <name type="scientific">Slackia isoflavoniconvertens</name>
    <dbReference type="NCBI Taxonomy" id="572010"/>
    <lineage>
        <taxon>Bacteria</taxon>
        <taxon>Bacillati</taxon>
        <taxon>Actinomycetota</taxon>
        <taxon>Coriobacteriia</taxon>
        <taxon>Eggerthellales</taxon>
        <taxon>Eggerthellaceae</taxon>
        <taxon>Slackia</taxon>
    </lineage>
</organism>
<name>A0A369LNL2_9ACTN</name>
<evidence type="ECO:0000256" key="2">
    <source>
        <dbReference type="ARBA" id="ARBA00023125"/>
    </source>
</evidence>
<keyword evidence="3" id="KW-0804">Transcription</keyword>
<feature type="transmembrane region" description="Helical" evidence="4">
    <location>
        <begin position="377"/>
        <end position="398"/>
    </location>
</feature>
<dbReference type="Gene3D" id="1.10.10.10">
    <property type="entry name" value="Winged helix-like DNA-binding domain superfamily/Winged helix DNA-binding domain"/>
    <property type="match status" value="1"/>
</dbReference>
<dbReference type="PANTHER" id="PTHR44688:SF16">
    <property type="entry name" value="DNA-BINDING TRANSCRIPTIONAL ACTIVATOR DEVR_DOSR"/>
    <property type="match status" value="1"/>
</dbReference>
<feature type="transmembrane region" description="Helical" evidence="4">
    <location>
        <begin position="254"/>
        <end position="274"/>
    </location>
</feature>
<dbReference type="InterPro" id="IPR000792">
    <property type="entry name" value="Tscrpt_reg_LuxR_C"/>
</dbReference>
<dbReference type="PRINTS" id="PR00038">
    <property type="entry name" value="HTHLUXR"/>
</dbReference>
<feature type="transmembrane region" description="Helical" evidence="4">
    <location>
        <begin position="170"/>
        <end position="188"/>
    </location>
</feature>
<evidence type="ECO:0000259" key="5">
    <source>
        <dbReference type="PROSITE" id="PS50043"/>
    </source>
</evidence>
<feature type="transmembrane region" description="Helical" evidence="4">
    <location>
        <begin position="281"/>
        <end position="300"/>
    </location>
</feature>
<dbReference type="InterPro" id="IPR016032">
    <property type="entry name" value="Sig_transdc_resp-reg_C-effctor"/>
</dbReference>
<feature type="domain" description="HTH luxR-type" evidence="5">
    <location>
        <begin position="441"/>
        <end position="506"/>
    </location>
</feature>
<sequence>MAISFHSTSLQTDDAGGRAPGIHFDTALGLACLEAYVLCSITNQLGKFSGIHFFEYRSYLICWVVAILLMVSLVLWKSKAARIMLCSSGVLLTAAWIVDSCALVWFEQAAGSELALLLFSTGCKVSSMIFTVQWSLFIAISDERNIVPTISLAMIGATLIYILTCLVGGPFTLVAVGVLLALSGTLLLRKTMASSEPPVQNEAASSEGDSRQGRRRLMRIRAGFFASRLMWALFFASFFIALSVYDPPSNNGPLSVVLVSLVLVLLCGIIVWLVKNGSFPVETAAFLPVVIAIALLFCFYSDGPNSYIRTFAAVCHICWFTQLYYQTPTYYRLLKMDSVVFSYSERILSFLLFECIMWTALSVPEVLDAARSITPELLAACVLVFMVVSMAIATRHFVGYYPGTQRIAPKQRSEALGNPASAPYEGGPLDSRGTSLEELRGVAKHHYLTPRETDVFLLLAQGYSRPYIEKKLFISEGTARTHIRSIYQKLGVNSKNELIAQVSKHLEL</sequence>
<dbReference type="EMBL" id="PPTO01000004">
    <property type="protein sequence ID" value="RDB59836.1"/>
    <property type="molecule type" value="Genomic_DNA"/>
</dbReference>
<gene>
    <name evidence="6" type="ORF">C1881_03930</name>
</gene>
<dbReference type="PROSITE" id="PS50043">
    <property type="entry name" value="HTH_LUXR_2"/>
    <property type="match status" value="1"/>
</dbReference>
<evidence type="ECO:0000313" key="6">
    <source>
        <dbReference type="EMBL" id="RDB59836.1"/>
    </source>
</evidence>
<evidence type="ECO:0000256" key="1">
    <source>
        <dbReference type="ARBA" id="ARBA00023015"/>
    </source>
</evidence>
<dbReference type="GO" id="GO:0003677">
    <property type="term" value="F:DNA binding"/>
    <property type="evidence" value="ECO:0007669"/>
    <property type="project" value="UniProtKB-KW"/>
</dbReference>
<evidence type="ECO:0000256" key="3">
    <source>
        <dbReference type="ARBA" id="ARBA00023163"/>
    </source>
</evidence>
<accession>A0A369LNL2</accession>
<dbReference type="GO" id="GO:0006355">
    <property type="term" value="P:regulation of DNA-templated transcription"/>
    <property type="evidence" value="ECO:0007669"/>
    <property type="project" value="InterPro"/>
</dbReference>
<reference evidence="6 7" key="1">
    <citation type="journal article" date="2018" name="Elife">
        <title>Discovery and characterization of a prevalent human gut bacterial enzyme sufficient for the inactivation of a family of plant toxins.</title>
        <authorList>
            <person name="Koppel N."/>
            <person name="Bisanz J.E."/>
            <person name="Pandelia M.E."/>
            <person name="Turnbaugh P.J."/>
            <person name="Balskus E.P."/>
        </authorList>
    </citation>
    <scope>NUCLEOTIDE SEQUENCE [LARGE SCALE GENOMIC DNA]</scope>
    <source>
        <strain evidence="6 7">OB21 GAM31</strain>
    </source>
</reference>
<dbReference type="Pfam" id="PF00196">
    <property type="entry name" value="GerE"/>
    <property type="match status" value="1"/>
</dbReference>
<keyword evidence="1" id="KW-0805">Transcription regulation</keyword>
<keyword evidence="4" id="KW-0472">Membrane</keyword>
<dbReference type="CDD" id="cd06170">
    <property type="entry name" value="LuxR_C_like"/>
    <property type="match status" value="1"/>
</dbReference>
<feature type="transmembrane region" description="Helical" evidence="4">
    <location>
        <begin position="220"/>
        <end position="242"/>
    </location>
</feature>
<dbReference type="Proteomes" id="UP000253975">
    <property type="component" value="Unassembled WGS sequence"/>
</dbReference>
<keyword evidence="2" id="KW-0238">DNA-binding</keyword>
<feature type="transmembrane region" description="Helical" evidence="4">
    <location>
        <begin position="118"/>
        <end position="139"/>
    </location>
</feature>
<feature type="transmembrane region" description="Helical" evidence="4">
    <location>
        <begin position="56"/>
        <end position="76"/>
    </location>
</feature>
<keyword evidence="4" id="KW-1133">Transmembrane helix</keyword>
<evidence type="ECO:0000313" key="7">
    <source>
        <dbReference type="Proteomes" id="UP000253975"/>
    </source>
</evidence>
<dbReference type="SMART" id="SM00421">
    <property type="entry name" value="HTH_LUXR"/>
    <property type="match status" value="1"/>
</dbReference>
<dbReference type="RefSeq" id="WP_114615228.1">
    <property type="nucleotide sequence ID" value="NZ_PPTO01000004.1"/>
</dbReference>
<keyword evidence="4" id="KW-0812">Transmembrane</keyword>
<protein>
    <recommendedName>
        <fullName evidence="5">HTH luxR-type domain-containing protein</fullName>
    </recommendedName>
</protein>